<comment type="caution">
    <text evidence="1">The sequence shown here is derived from an EMBL/GenBank/DDBJ whole genome shotgun (WGS) entry which is preliminary data.</text>
</comment>
<dbReference type="Proteomes" id="UP001595698">
    <property type="component" value="Unassembled WGS sequence"/>
</dbReference>
<gene>
    <name evidence="1" type="ORF">ACFOYY_32625</name>
</gene>
<name>A0ABV8FAE9_9ACTN</name>
<reference evidence="2" key="1">
    <citation type="journal article" date="2019" name="Int. J. Syst. Evol. Microbiol.">
        <title>The Global Catalogue of Microorganisms (GCM) 10K type strain sequencing project: providing services to taxonomists for standard genome sequencing and annotation.</title>
        <authorList>
            <consortium name="The Broad Institute Genomics Platform"/>
            <consortium name="The Broad Institute Genome Sequencing Center for Infectious Disease"/>
            <person name="Wu L."/>
            <person name="Ma J."/>
        </authorList>
    </citation>
    <scope>NUCLEOTIDE SEQUENCE [LARGE SCALE GENOMIC DNA]</scope>
    <source>
        <strain evidence="2">TBRC 7912</strain>
    </source>
</reference>
<evidence type="ECO:0000313" key="1">
    <source>
        <dbReference type="EMBL" id="MFC3984911.1"/>
    </source>
</evidence>
<protein>
    <submittedName>
        <fullName evidence="1">Uncharacterized protein</fullName>
    </submittedName>
</protein>
<proteinExistence type="predicted"/>
<dbReference type="EMBL" id="JBHSBC010000038">
    <property type="protein sequence ID" value="MFC3984911.1"/>
    <property type="molecule type" value="Genomic_DNA"/>
</dbReference>
<keyword evidence="2" id="KW-1185">Reference proteome</keyword>
<accession>A0ABV8FAE9</accession>
<organism evidence="1 2">
    <name type="scientific">Streptosporangium jomthongense</name>
    <dbReference type="NCBI Taxonomy" id="1193683"/>
    <lineage>
        <taxon>Bacteria</taxon>
        <taxon>Bacillati</taxon>
        <taxon>Actinomycetota</taxon>
        <taxon>Actinomycetes</taxon>
        <taxon>Streptosporangiales</taxon>
        <taxon>Streptosporangiaceae</taxon>
        <taxon>Streptosporangium</taxon>
    </lineage>
</organism>
<dbReference type="RefSeq" id="WP_352015068.1">
    <property type="nucleotide sequence ID" value="NZ_JBHSBC010000038.1"/>
</dbReference>
<evidence type="ECO:0000313" key="2">
    <source>
        <dbReference type="Proteomes" id="UP001595698"/>
    </source>
</evidence>
<sequence length="56" mass="6279">MGRRNKRNTIGENPKEPWKIVAAVAATGRLLLEAHRALRDGLADQIREALRNLFNG</sequence>